<dbReference type="EMBL" id="BNCP01000019">
    <property type="protein sequence ID" value="GIL80469.1"/>
    <property type="molecule type" value="Genomic_DNA"/>
</dbReference>
<evidence type="ECO:0000313" key="4">
    <source>
        <dbReference type="Proteomes" id="UP000747110"/>
    </source>
</evidence>
<evidence type="ECO:0000256" key="1">
    <source>
        <dbReference type="SAM" id="MobiDB-lite"/>
    </source>
</evidence>
<evidence type="ECO:0000313" key="3">
    <source>
        <dbReference type="EMBL" id="GIM12863.1"/>
    </source>
</evidence>
<protein>
    <submittedName>
        <fullName evidence="2">Uncharacterized protein</fullName>
    </submittedName>
</protein>
<accession>A0A8J4FLT9</accession>
<sequence length="648" mass="69125">MPVHGTLASIRTWFNHSFSVLVKFWRELSARTRPQSPLLGAQARWQHASRHQQGRLQQLTLGGVLAMFVLALLYFDSGSSRRRDSTAVAVPKSSDMSEDQVPMNLYARKSGVDGKALCRALSQMQVCSHRSSLGQSDKLKDTPFLERMARLAASGIVCYDIDVIATADGQLVVGYPNHIATELRAAGRMVAPGQLDTVPWSDYVSAGLDKRHPLLQDVLAVFMKIVTSSDLGQDAVHSGGVGRETVGTGNDATSEGSGVMAAEAVLRGEADGSISGGDGGGAVQLTAATMKDGRHVGDEAGAQGVQQKEQQQQQQEREEAVTIAQMQGQEGKDGMDKQSEQRQKQRRQRRQPPVQTAQTQQQQQEAQTKQQSTPVVEEQQQQVERDQRQGQQQAGQGRRRLYVLQEQGGGDKAAAQQQQGQKAEDPHGQGPGSTEGWAHPTPLLLVELKESAMRVSAAEVVHNATRALGIQSHVGLWLPRLSRVEGPSVEHSGGQGQQIHVQAVSEHLQRLGSGLLKVLGLPDTRRLTDGTRVPLPLMLQHGDAATYSIFGPSIKHSDAALAEVVTAAAGQPVVTWVVDGIDEAMRVARAGGGFIVANEPLLMRSRLQAVSATCSGAVDGEAAAANAKAAVADQAAKTGEVGAGGGER</sequence>
<gene>
    <name evidence="2" type="ORF">Vretifemale_9674</name>
    <name evidence="3" type="ORF">Vretimale_16097</name>
</gene>
<keyword evidence="4" id="KW-1185">Reference proteome</keyword>
<reference evidence="2" key="1">
    <citation type="journal article" date="2021" name="Proc. Natl. Acad. Sci. U.S.A.">
        <title>Three genomes in the algal genus Volvox reveal the fate of a haploid sex-determining region after a transition to homothallism.</title>
        <authorList>
            <person name="Yamamoto K."/>
            <person name="Hamaji T."/>
            <person name="Kawai-Toyooka H."/>
            <person name="Matsuzaki R."/>
            <person name="Takahashi F."/>
            <person name="Nishimura Y."/>
            <person name="Kawachi M."/>
            <person name="Noguchi H."/>
            <person name="Minakuchi Y."/>
            <person name="Umen J.G."/>
            <person name="Toyoda A."/>
            <person name="Nozaki H."/>
        </authorList>
    </citation>
    <scope>NUCLEOTIDE SEQUENCE</scope>
    <source>
        <strain evidence="3">NIES-3785</strain>
        <strain evidence="2">NIES-3786</strain>
    </source>
</reference>
<dbReference type="OrthoDB" id="549058at2759"/>
<feature type="compositionally biased region" description="Low complexity" evidence="1">
    <location>
        <begin position="412"/>
        <end position="421"/>
    </location>
</feature>
<feature type="region of interest" description="Disordered" evidence="1">
    <location>
        <begin position="300"/>
        <end position="439"/>
    </location>
</feature>
<evidence type="ECO:0000313" key="2">
    <source>
        <dbReference type="EMBL" id="GIL80469.1"/>
    </source>
</evidence>
<feature type="compositionally biased region" description="Polar residues" evidence="1">
    <location>
        <begin position="247"/>
        <end position="256"/>
    </location>
</feature>
<feature type="compositionally biased region" description="Low complexity" evidence="1">
    <location>
        <begin position="300"/>
        <end position="314"/>
    </location>
</feature>
<dbReference type="EMBL" id="BNCQ01000045">
    <property type="protein sequence ID" value="GIM12863.1"/>
    <property type="molecule type" value="Genomic_DNA"/>
</dbReference>
<feature type="compositionally biased region" description="Basic and acidic residues" evidence="1">
    <location>
        <begin position="330"/>
        <end position="343"/>
    </location>
</feature>
<dbReference type="AlphaFoldDB" id="A0A8J4FLT9"/>
<feature type="region of interest" description="Disordered" evidence="1">
    <location>
        <begin position="233"/>
        <end position="256"/>
    </location>
</feature>
<proteinExistence type="predicted"/>
<feature type="compositionally biased region" description="Low complexity" evidence="1">
    <location>
        <begin position="351"/>
        <end position="382"/>
    </location>
</feature>
<dbReference type="Proteomes" id="UP000747110">
    <property type="component" value="Unassembled WGS sequence"/>
</dbReference>
<dbReference type="Proteomes" id="UP000722791">
    <property type="component" value="Unassembled WGS sequence"/>
</dbReference>
<name>A0A8J4FLT9_9CHLO</name>
<organism evidence="2 4">
    <name type="scientific">Volvox reticuliferus</name>
    <dbReference type="NCBI Taxonomy" id="1737510"/>
    <lineage>
        <taxon>Eukaryota</taxon>
        <taxon>Viridiplantae</taxon>
        <taxon>Chlorophyta</taxon>
        <taxon>core chlorophytes</taxon>
        <taxon>Chlorophyceae</taxon>
        <taxon>CS clade</taxon>
        <taxon>Chlamydomonadales</taxon>
        <taxon>Volvocaceae</taxon>
        <taxon>Volvox</taxon>
    </lineage>
</organism>
<comment type="caution">
    <text evidence="2">The sequence shown here is derived from an EMBL/GenBank/DDBJ whole genome shotgun (WGS) entry which is preliminary data.</text>
</comment>